<feature type="non-terminal residue" evidence="1">
    <location>
        <position position="1"/>
    </location>
</feature>
<protein>
    <submittedName>
        <fullName evidence="1">29585_t:CDS:1</fullName>
    </submittedName>
</protein>
<evidence type="ECO:0000313" key="1">
    <source>
        <dbReference type="EMBL" id="CAG8848470.1"/>
    </source>
</evidence>
<gene>
    <name evidence="1" type="ORF">RPERSI_LOCUS35143</name>
</gene>
<evidence type="ECO:0000313" key="2">
    <source>
        <dbReference type="Proteomes" id="UP000789920"/>
    </source>
</evidence>
<name>A0ACA9SVL4_9GLOM</name>
<keyword evidence="2" id="KW-1185">Reference proteome</keyword>
<feature type="non-terminal residue" evidence="1">
    <location>
        <position position="96"/>
    </location>
</feature>
<dbReference type="EMBL" id="CAJVQC010160890">
    <property type="protein sequence ID" value="CAG8848470.1"/>
    <property type="molecule type" value="Genomic_DNA"/>
</dbReference>
<sequence>KSNKKAEKRSLPSDNDSESTNIRTESQLENNTEEIVFINIIEYISNKISDLEEDSGISFNLRIKIDDNTLTNAQHDTKLLAKLIVDEIEEGDGYNW</sequence>
<accession>A0ACA9SVL4</accession>
<dbReference type="Proteomes" id="UP000789920">
    <property type="component" value="Unassembled WGS sequence"/>
</dbReference>
<reference evidence="1" key="1">
    <citation type="submission" date="2021-06" db="EMBL/GenBank/DDBJ databases">
        <authorList>
            <person name="Kallberg Y."/>
            <person name="Tangrot J."/>
            <person name="Rosling A."/>
        </authorList>
    </citation>
    <scope>NUCLEOTIDE SEQUENCE</scope>
    <source>
        <strain evidence="1">MA461A</strain>
    </source>
</reference>
<comment type="caution">
    <text evidence="1">The sequence shown here is derived from an EMBL/GenBank/DDBJ whole genome shotgun (WGS) entry which is preliminary data.</text>
</comment>
<organism evidence="1 2">
    <name type="scientific">Racocetra persica</name>
    <dbReference type="NCBI Taxonomy" id="160502"/>
    <lineage>
        <taxon>Eukaryota</taxon>
        <taxon>Fungi</taxon>
        <taxon>Fungi incertae sedis</taxon>
        <taxon>Mucoromycota</taxon>
        <taxon>Glomeromycotina</taxon>
        <taxon>Glomeromycetes</taxon>
        <taxon>Diversisporales</taxon>
        <taxon>Gigasporaceae</taxon>
        <taxon>Racocetra</taxon>
    </lineage>
</organism>
<proteinExistence type="predicted"/>